<evidence type="ECO:0000256" key="4">
    <source>
        <dbReference type="ARBA" id="ARBA00022989"/>
    </source>
</evidence>
<evidence type="ECO:0000256" key="3">
    <source>
        <dbReference type="ARBA" id="ARBA00022692"/>
    </source>
</evidence>
<comment type="caution">
    <text evidence="9">The sequence shown here is derived from an EMBL/GenBank/DDBJ whole genome shotgun (WGS) entry which is preliminary data.</text>
</comment>
<evidence type="ECO:0000256" key="5">
    <source>
        <dbReference type="ARBA" id="ARBA00023136"/>
    </source>
</evidence>
<feature type="transmembrane region" description="Helical" evidence="7">
    <location>
        <begin position="358"/>
        <end position="377"/>
    </location>
</feature>
<comment type="similarity">
    <text evidence="2">Belongs to the drug/metabolite transporter (DMT) superfamily. Plant drug/metabolite exporter (P-DME) (TC 2.A.7.4) family.</text>
</comment>
<dbReference type="Proteomes" id="UP001190700">
    <property type="component" value="Unassembled WGS sequence"/>
</dbReference>
<evidence type="ECO:0000256" key="1">
    <source>
        <dbReference type="ARBA" id="ARBA00004141"/>
    </source>
</evidence>
<dbReference type="Pfam" id="PF00892">
    <property type="entry name" value="EamA"/>
    <property type="match status" value="1"/>
</dbReference>
<feature type="transmembrane region" description="Helical" evidence="7">
    <location>
        <begin position="296"/>
        <end position="317"/>
    </location>
</feature>
<feature type="region of interest" description="Disordered" evidence="6">
    <location>
        <begin position="50"/>
        <end position="74"/>
    </location>
</feature>
<name>A0AAE0L3F9_9CHLO</name>
<evidence type="ECO:0000313" key="10">
    <source>
        <dbReference type="Proteomes" id="UP001190700"/>
    </source>
</evidence>
<dbReference type="EMBL" id="LGRX02010451">
    <property type="protein sequence ID" value="KAK3270350.1"/>
    <property type="molecule type" value="Genomic_DNA"/>
</dbReference>
<feature type="transmembrane region" description="Helical" evidence="7">
    <location>
        <begin position="266"/>
        <end position="289"/>
    </location>
</feature>
<sequence length="384" mass="41859">MAYGQWGGDGEEGALLSPHPISIPARRHRSGDTVFVVRIIVEPEVEDEEAVGLLSGPTEPKEKTTGNNRDGAGRERFGQAFNYVQLHKGTFAMFSATAIYSLQSVIAKTVERQVPSMEVVLVRSTLSGLITVGAIILQEHVFKNAGGSEEVPGEAPPMYTKYIGEKQLWHLLTLRGILGSLAFSFAYTSLPYLEVGDQTAIFFLYPVIISILAWPVLREAVDRWDVCAIFAGLLGMLLIVRPPFLFDFVGIHESTAQVVEQKSPRWVGVMLVFAGACCCAGAMLTIRVIGKRASAYVLAVWFHGTSAVTGLLAYLIGLQTFVWPDFWDSLGLLLVAATSFVGIFMLQTGYQLLPATVAAGYSYLQVAWGFALGVLILNEQFTLV</sequence>
<accession>A0AAE0L3F9</accession>
<evidence type="ECO:0000259" key="8">
    <source>
        <dbReference type="Pfam" id="PF00892"/>
    </source>
</evidence>
<dbReference type="InterPro" id="IPR000620">
    <property type="entry name" value="EamA_dom"/>
</dbReference>
<dbReference type="SUPFAM" id="SSF103481">
    <property type="entry name" value="Multidrug resistance efflux transporter EmrE"/>
    <property type="match status" value="2"/>
</dbReference>
<dbReference type="PANTHER" id="PTHR22911:SF6">
    <property type="entry name" value="SOLUTE CARRIER FAMILY 35 MEMBER G1"/>
    <property type="match status" value="1"/>
</dbReference>
<feature type="transmembrane region" description="Helical" evidence="7">
    <location>
        <begin position="224"/>
        <end position="246"/>
    </location>
</feature>
<dbReference type="InterPro" id="IPR037185">
    <property type="entry name" value="EmrE-like"/>
</dbReference>
<feature type="non-terminal residue" evidence="9">
    <location>
        <position position="384"/>
    </location>
</feature>
<keyword evidence="4 7" id="KW-1133">Transmembrane helix</keyword>
<evidence type="ECO:0000256" key="6">
    <source>
        <dbReference type="SAM" id="MobiDB-lite"/>
    </source>
</evidence>
<gene>
    <name evidence="9" type="ORF">CYMTET_21248</name>
</gene>
<feature type="transmembrane region" description="Helical" evidence="7">
    <location>
        <begin position="168"/>
        <end position="187"/>
    </location>
</feature>
<dbReference type="AlphaFoldDB" id="A0AAE0L3F9"/>
<keyword evidence="5 7" id="KW-0472">Membrane</keyword>
<proteinExistence type="inferred from homology"/>
<dbReference type="GO" id="GO:0016020">
    <property type="term" value="C:membrane"/>
    <property type="evidence" value="ECO:0007669"/>
    <property type="project" value="UniProtKB-SubCell"/>
</dbReference>
<feature type="transmembrane region" description="Helical" evidence="7">
    <location>
        <begin position="329"/>
        <end position="346"/>
    </location>
</feature>
<organism evidence="9 10">
    <name type="scientific">Cymbomonas tetramitiformis</name>
    <dbReference type="NCBI Taxonomy" id="36881"/>
    <lineage>
        <taxon>Eukaryota</taxon>
        <taxon>Viridiplantae</taxon>
        <taxon>Chlorophyta</taxon>
        <taxon>Pyramimonadophyceae</taxon>
        <taxon>Pyramimonadales</taxon>
        <taxon>Pyramimonadaceae</taxon>
        <taxon>Cymbomonas</taxon>
    </lineage>
</organism>
<protein>
    <recommendedName>
        <fullName evidence="8">EamA domain-containing protein</fullName>
    </recommendedName>
</protein>
<evidence type="ECO:0000313" key="9">
    <source>
        <dbReference type="EMBL" id="KAK3270350.1"/>
    </source>
</evidence>
<evidence type="ECO:0000256" key="7">
    <source>
        <dbReference type="SAM" id="Phobius"/>
    </source>
</evidence>
<keyword evidence="3 7" id="KW-0812">Transmembrane</keyword>
<keyword evidence="10" id="KW-1185">Reference proteome</keyword>
<comment type="subcellular location">
    <subcellularLocation>
        <location evidence="1">Membrane</location>
        <topology evidence="1">Multi-pass membrane protein</topology>
    </subcellularLocation>
</comment>
<dbReference type="PANTHER" id="PTHR22911">
    <property type="entry name" value="ACYL-MALONYL CONDENSING ENZYME-RELATED"/>
    <property type="match status" value="1"/>
</dbReference>
<feature type="domain" description="EamA" evidence="8">
    <location>
        <begin position="88"/>
        <end position="240"/>
    </location>
</feature>
<feature type="transmembrane region" description="Helical" evidence="7">
    <location>
        <begin position="199"/>
        <end position="217"/>
    </location>
</feature>
<reference evidence="9 10" key="1">
    <citation type="journal article" date="2015" name="Genome Biol. Evol.">
        <title>Comparative Genomics of a Bacterivorous Green Alga Reveals Evolutionary Causalities and Consequences of Phago-Mixotrophic Mode of Nutrition.</title>
        <authorList>
            <person name="Burns J.A."/>
            <person name="Paasch A."/>
            <person name="Narechania A."/>
            <person name="Kim E."/>
        </authorList>
    </citation>
    <scope>NUCLEOTIDE SEQUENCE [LARGE SCALE GENOMIC DNA]</scope>
    <source>
        <strain evidence="9 10">PLY_AMNH</strain>
    </source>
</reference>
<evidence type="ECO:0000256" key="2">
    <source>
        <dbReference type="ARBA" id="ARBA00007635"/>
    </source>
</evidence>